<feature type="region of interest" description="Disordered" evidence="6">
    <location>
        <begin position="1022"/>
        <end position="1078"/>
    </location>
</feature>
<keyword evidence="2" id="KW-0963">Cytoplasm</keyword>
<feature type="region of interest" description="Disordered" evidence="6">
    <location>
        <begin position="219"/>
        <end position="267"/>
    </location>
</feature>
<dbReference type="VEuPathDB" id="AmoebaDB:NF0104790"/>
<dbReference type="VEuPathDB" id="AmoebaDB:NfTy_026410"/>
<dbReference type="GO" id="GO:0005096">
    <property type="term" value="F:GTPase activator activity"/>
    <property type="evidence" value="ECO:0007669"/>
    <property type="project" value="InterPro"/>
</dbReference>
<dbReference type="GeneID" id="68107248"/>
<feature type="compositionally biased region" description="Polar residues" evidence="6">
    <location>
        <begin position="363"/>
        <end position="373"/>
    </location>
</feature>
<gene>
    <name evidence="8" type="ORF">FDP41_000030</name>
</gene>
<protein>
    <recommendedName>
        <fullName evidence="7">UDENN FLCN/SMCR8-type domain-containing protein</fullName>
    </recommendedName>
</protein>
<dbReference type="GO" id="GO:0005737">
    <property type="term" value="C:cytoplasm"/>
    <property type="evidence" value="ECO:0007669"/>
    <property type="project" value="UniProtKB-SubCell"/>
</dbReference>
<keyword evidence="4" id="KW-0072">Autophagy</keyword>
<feature type="region of interest" description="Disordered" evidence="6">
    <location>
        <begin position="1"/>
        <end position="57"/>
    </location>
</feature>
<evidence type="ECO:0000313" key="8">
    <source>
        <dbReference type="EMBL" id="KAF0984991.1"/>
    </source>
</evidence>
<keyword evidence="9" id="KW-1185">Reference proteome</keyword>
<dbReference type="GO" id="GO:0005085">
    <property type="term" value="F:guanyl-nucleotide exchange factor activity"/>
    <property type="evidence" value="ECO:0007669"/>
    <property type="project" value="UniProtKB-KW"/>
</dbReference>
<reference evidence="8 9" key="1">
    <citation type="journal article" date="2019" name="Sci. Rep.">
        <title>Nanopore sequencing improves the draft genome of the human pathogenic amoeba Naegleria fowleri.</title>
        <authorList>
            <person name="Liechti N."/>
            <person name="Schurch N."/>
            <person name="Bruggmann R."/>
            <person name="Wittwer M."/>
        </authorList>
    </citation>
    <scope>NUCLEOTIDE SEQUENCE [LARGE SCALE GENOMIC DNA]</scope>
    <source>
        <strain evidence="8 9">ATCC 30894</strain>
    </source>
</reference>
<dbReference type="OMA" id="HAIFLEM"/>
<feature type="compositionally biased region" description="Low complexity" evidence="6">
    <location>
        <begin position="351"/>
        <end position="362"/>
    </location>
</feature>
<proteinExistence type="inferred from homology"/>
<sequence length="1156" mass="129476">MKLPVPQNLMTPSSTSASFSSTSSSSATTTTHSHHHYHQHHHHRPHQHAHCRFQPPNPKHQPLFRKDFIVMAEFCEQKGPTPLLILPSERSLERFNVQKFVTRVLAGDHTRKHDKLGDNLTWICPEDTQVYLTDPVQGAFAYVHHLTLHDINARGYVRPLVICYVTNDKDKIMHHFEYLVNAFTQVSHTLKYGNNCKFLSDIQQQLHGIQKIEKRFSSSENLQNNNSDSPLLSSSNSNPTTQNILSSPSSGGDAVASNPNNHSSDGKLQKRLKEIHEGLFSPSKGNGLSRDTFEQVLTELKDLRRRFMMHINKSATILKTKKHKNSKKRMATMKASALQNHSYLFSDVRSRSASNSSGYSNGMARSSSLGSNEELSDPNINHDGSVVDGSPTAVENPNEYRIVPNGSPPRLEESDSADDLDEEQTEIMLSKIVDEETLDSGLIDHIYLSCSAGGASVSSIHLHPSICVNPKINVSAVPLRSGDHQHFAPKQQVFSGASVGGTTFEPFPDASLTSSDVSYAKSSHHHSHLVNALNDVDNNYFNINASSSLFSLSSLKQSNPDFIELYDSGLSVSSKILKQYMPAVLRCIHRNTDFESVLRDISQIAGSKFYETAVDLMLNILEHFYRDCDVIDIENQDLDIVNSNDINSMLFIGRNFLLDFNIENGYHFPPTLNATSYSRSFGPTANYSINSNLSTHSSNDETTWMENENTYNDIEEALSTTSRDDDHETHNLVFSSLPPSPVAFQPEPANFSINNSISPSANNRYHLYKNGFKGTGCYVNSLFPENEKYDDLFHELRKRKRNHSPTASLGGYNGMLNSGQSGSLLSSLLFEYNYGDNNFGKGILRIFKEFSFTKDIAYALMIGRPLVIYGEPSQEQTIRALVNAFALFVPGFISSTSFDTPKTDYFQICHWKTTPLNILDFSTCKIIGLSKKCPIPSMFETWISIFDFENDYYSGPVYCGRYLDIIFDESKEWGSEDAFLAFTHAIFLEMGMKASLFNQLFSITKTRSHFYKKSLHKISTSDVHSNKEKDTGRASLFGPMFPSLTPQLIHKGTSSMSSPAKKSKSKKGTSMSSQGTMIGNSNASLIGSGTLESMKDCSKTIQRQLGLKACDAKIIDYLVDLIHMQQSKEMLVFNCNSIKVDTEMFTKHLNKRRLKK</sequence>
<evidence type="ECO:0000256" key="4">
    <source>
        <dbReference type="ARBA" id="ARBA00023006"/>
    </source>
</evidence>
<name>A0A6A5CCG0_NAEFO</name>
<feature type="compositionally biased region" description="Basic residues" evidence="6">
    <location>
        <begin position="32"/>
        <end position="51"/>
    </location>
</feature>
<evidence type="ECO:0000256" key="1">
    <source>
        <dbReference type="ARBA" id="ARBA00004496"/>
    </source>
</evidence>
<feature type="domain" description="UDENN FLCN/SMCR8-type" evidence="7">
    <location>
        <begin position="59"/>
        <end position="1042"/>
    </location>
</feature>
<dbReference type="Pfam" id="PF11704">
    <property type="entry name" value="Folliculin"/>
    <property type="match status" value="1"/>
</dbReference>
<dbReference type="OrthoDB" id="2289278at2759"/>
<comment type="caution">
    <text evidence="8">The sequence shown here is derived from an EMBL/GenBank/DDBJ whole genome shotgun (WGS) entry which is preliminary data.</text>
</comment>
<evidence type="ECO:0000259" key="7">
    <source>
        <dbReference type="PROSITE" id="PS51834"/>
    </source>
</evidence>
<evidence type="ECO:0000256" key="2">
    <source>
        <dbReference type="ARBA" id="ARBA00022490"/>
    </source>
</evidence>
<evidence type="ECO:0000256" key="3">
    <source>
        <dbReference type="ARBA" id="ARBA00022658"/>
    </source>
</evidence>
<dbReference type="GO" id="GO:0032045">
    <property type="term" value="C:guanyl-nucleotide exchange factor complex"/>
    <property type="evidence" value="ECO:0007669"/>
    <property type="project" value="TreeGrafter"/>
</dbReference>
<dbReference type="PANTHER" id="PTHR31334:SF1">
    <property type="entry name" value="GUANINE NUCLEOTIDE EXCHANGE PROTEIN SMCR8"/>
    <property type="match status" value="1"/>
</dbReference>
<comment type="similarity">
    <text evidence="5">Belongs to the SMCR8 family.</text>
</comment>
<dbReference type="PANTHER" id="PTHR31334">
    <property type="entry name" value="SMITH-MAGENIS SYNDROME REGION GENE 8 PROTEIN"/>
    <property type="match status" value="1"/>
</dbReference>
<dbReference type="Proteomes" id="UP000444721">
    <property type="component" value="Unassembled WGS sequence"/>
</dbReference>
<dbReference type="InterPro" id="IPR037521">
    <property type="entry name" value="FLCN/SMCR8_DENN"/>
</dbReference>
<feature type="region of interest" description="Disordered" evidence="6">
    <location>
        <begin position="349"/>
        <end position="422"/>
    </location>
</feature>
<dbReference type="AlphaFoldDB" id="A0A6A5CCG0"/>
<evidence type="ECO:0000256" key="5">
    <source>
        <dbReference type="ARBA" id="ARBA00038137"/>
    </source>
</evidence>
<evidence type="ECO:0000313" key="9">
    <source>
        <dbReference type="Proteomes" id="UP000444721"/>
    </source>
</evidence>
<dbReference type="PROSITE" id="PS51834">
    <property type="entry name" value="DENN_FLCN_SMCR8"/>
    <property type="match status" value="1"/>
</dbReference>
<dbReference type="RefSeq" id="XP_044569704.1">
    <property type="nucleotide sequence ID" value="XM_044706255.1"/>
</dbReference>
<dbReference type="EMBL" id="VFQX01000001">
    <property type="protein sequence ID" value="KAF0984991.1"/>
    <property type="molecule type" value="Genomic_DNA"/>
</dbReference>
<dbReference type="VEuPathDB" id="AmoebaDB:FDP41_000030"/>
<dbReference type="GO" id="GO:0006914">
    <property type="term" value="P:autophagy"/>
    <property type="evidence" value="ECO:0007669"/>
    <property type="project" value="UniProtKB-KW"/>
</dbReference>
<keyword evidence="3" id="KW-0344">Guanine-nucleotide releasing factor</keyword>
<dbReference type="InterPro" id="IPR037520">
    <property type="entry name" value="Folliculin/SMCR8_longin"/>
</dbReference>
<evidence type="ECO:0000256" key="6">
    <source>
        <dbReference type="SAM" id="MobiDB-lite"/>
    </source>
</evidence>
<comment type="subcellular location">
    <subcellularLocation>
        <location evidence="1">Cytoplasm</location>
    </subcellularLocation>
</comment>
<feature type="compositionally biased region" description="Low complexity" evidence="6">
    <location>
        <begin position="11"/>
        <end position="31"/>
    </location>
</feature>
<feature type="compositionally biased region" description="Low complexity" evidence="6">
    <location>
        <begin position="221"/>
        <end position="243"/>
    </location>
</feature>
<accession>A0A6A5CCG0</accession>
<organism evidence="8 9">
    <name type="scientific">Naegleria fowleri</name>
    <name type="common">Brain eating amoeba</name>
    <dbReference type="NCBI Taxonomy" id="5763"/>
    <lineage>
        <taxon>Eukaryota</taxon>
        <taxon>Discoba</taxon>
        <taxon>Heterolobosea</taxon>
        <taxon>Tetramitia</taxon>
        <taxon>Eutetramitia</taxon>
        <taxon>Vahlkampfiidae</taxon>
        <taxon>Naegleria</taxon>
    </lineage>
</organism>